<evidence type="ECO:0000256" key="1">
    <source>
        <dbReference type="ARBA" id="ARBA00022737"/>
    </source>
</evidence>
<organism evidence="4 5">
    <name type="scientific">Candidatus Ventrousia excrementavium</name>
    <dbReference type="NCBI Taxonomy" id="2840961"/>
    <lineage>
        <taxon>Bacteria</taxon>
        <taxon>Bacillati</taxon>
        <taxon>Bacillota</taxon>
        <taxon>Clostridia</taxon>
        <taxon>Eubacteriales</taxon>
        <taxon>Clostridiaceae</taxon>
        <taxon>Clostridiaceae incertae sedis</taxon>
        <taxon>Candidatus Ventrousia</taxon>
    </lineage>
</organism>
<evidence type="ECO:0000313" key="4">
    <source>
        <dbReference type="EMBL" id="HIU42883.1"/>
    </source>
</evidence>
<dbReference type="InterPro" id="IPR038765">
    <property type="entry name" value="Papain-like_cys_pep_sf"/>
</dbReference>
<comment type="caution">
    <text evidence="4">The sequence shown here is derived from an EMBL/GenBank/DDBJ whole genome shotgun (WGS) entry which is preliminary data.</text>
</comment>
<name>A0A9D1LJG3_9CLOT</name>
<protein>
    <recommendedName>
        <fullName evidence="3">SLH domain-containing protein</fullName>
    </recommendedName>
</protein>
<dbReference type="PROSITE" id="PS51272">
    <property type="entry name" value="SLH"/>
    <property type="match status" value="1"/>
</dbReference>
<reference evidence="4" key="1">
    <citation type="submission" date="2020-10" db="EMBL/GenBank/DDBJ databases">
        <authorList>
            <person name="Gilroy R."/>
        </authorList>
    </citation>
    <scope>NUCLEOTIDE SEQUENCE</scope>
    <source>
        <strain evidence="4">CHK191-8634</strain>
    </source>
</reference>
<dbReference type="PANTHER" id="PTHR46333:SF2">
    <property type="entry name" value="CYTOKINESIS PROTEIN 3"/>
    <property type="match status" value="1"/>
</dbReference>
<accession>A0A9D1LJG3</accession>
<gene>
    <name evidence="4" type="ORF">IAB67_01140</name>
</gene>
<dbReference type="PANTHER" id="PTHR46333">
    <property type="entry name" value="CYTOKINESIS PROTEIN 3"/>
    <property type="match status" value="1"/>
</dbReference>
<feature type="signal peptide" evidence="2">
    <location>
        <begin position="1"/>
        <end position="24"/>
    </location>
</feature>
<feature type="chain" id="PRO_5039630827" description="SLH domain-containing protein" evidence="2">
    <location>
        <begin position="25"/>
        <end position="443"/>
    </location>
</feature>
<dbReference type="AlphaFoldDB" id="A0A9D1LJG3"/>
<dbReference type="InterPro" id="IPR001119">
    <property type="entry name" value="SLH_dom"/>
</dbReference>
<dbReference type="GO" id="GO:0005737">
    <property type="term" value="C:cytoplasm"/>
    <property type="evidence" value="ECO:0007669"/>
    <property type="project" value="TreeGrafter"/>
</dbReference>
<evidence type="ECO:0000259" key="3">
    <source>
        <dbReference type="PROSITE" id="PS51272"/>
    </source>
</evidence>
<sequence length="443" mass="48848">MKTAKRLSCLLILFAVLLAVPVAAQDAQPVDEIGAARLLASALEQGETSLTISVTDGFDYELCLEYTHMLYPEYYGMRWTQDVHRQTATITITLAEPEKYELAWQEAQRVAAGLQGMYSSETELLRAFHDYIIRCCEYDYNTFLNLSISQPEPFTAYGALLGGKAVCDGYSSAFAMLCRAADIPCIYVSSSELNHSWNAVFTGGQVLFVDVTYDDNDDPAGIVNADHFLKTKEEFLATHAGWDTSLCDRLTAAIWPENYGAARILYQLGLLRGSEKGFELERQPRRDEAAVMLTRFLGLESQALSWTGEQAPFDDVSAYYQPYIALLYERGLTTGTSAAARTYEPALAVTAQQYMTFMLRGLGYSDAQGDFVWSDALSKAVELGILTQDEAAYVQGRTFDRGMMAFLSVKTLSARTKTGDALYEQLGGAGALDAALAAELLQK</sequence>
<dbReference type="InterPro" id="IPR002931">
    <property type="entry name" value="Transglutaminase-like"/>
</dbReference>
<dbReference type="InterPro" id="IPR052557">
    <property type="entry name" value="CAP/Cytokinesis_protein"/>
</dbReference>
<dbReference type="EMBL" id="DVMR01000013">
    <property type="protein sequence ID" value="HIU42883.1"/>
    <property type="molecule type" value="Genomic_DNA"/>
</dbReference>
<feature type="domain" description="SLH" evidence="3">
    <location>
        <begin position="307"/>
        <end position="372"/>
    </location>
</feature>
<keyword evidence="1" id="KW-0677">Repeat</keyword>
<evidence type="ECO:0000313" key="5">
    <source>
        <dbReference type="Proteomes" id="UP000824073"/>
    </source>
</evidence>
<dbReference type="Pfam" id="PF01841">
    <property type="entry name" value="Transglut_core"/>
    <property type="match status" value="1"/>
</dbReference>
<proteinExistence type="predicted"/>
<dbReference type="SMART" id="SM00460">
    <property type="entry name" value="TGc"/>
    <property type="match status" value="1"/>
</dbReference>
<dbReference type="Proteomes" id="UP000824073">
    <property type="component" value="Unassembled WGS sequence"/>
</dbReference>
<evidence type="ECO:0000256" key="2">
    <source>
        <dbReference type="SAM" id="SignalP"/>
    </source>
</evidence>
<dbReference type="Gene3D" id="3.10.620.30">
    <property type="match status" value="1"/>
</dbReference>
<reference evidence="4" key="2">
    <citation type="journal article" date="2021" name="PeerJ">
        <title>Extensive microbial diversity within the chicken gut microbiome revealed by metagenomics and culture.</title>
        <authorList>
            <person name="Gilroy R."/>
            <person name="Ravi A."/>
            <person name="Getino M."/>
            <person name="Pursley I."/>
            <person name="Horton D.L."/>
            <person name="Alikhan N.F."/>
            <person name="Baker D."/>
            <person name="Gharbi K."/>
            <person name="Hall N."/>
            <person name="Watson M."/>
            <person name="Adriaenssens E.M."/>
            <person name="Foster-Nyarko E."/>
            <person name="Jarju S."/>
            <person name="Secka A."/>
            <person name="Antonio M."/>
            <person name="Oren A."/>
            <person name="Chaudhuri R.R."/>
            <person name="La Ragione R."/>
            <person name="Hildebrand F."/>
            <person name="Pallen M.J."/>
        </authorList>
    </citation>
    <scope>NUCLEOTIDE SEQUENCE</scope>
    <source>
        <strain evidence="4">CHK191-8634</strain>
    </source>
</reference>
<keyword evidence="2" id="KW-0732">Signal</keyword>
<dbReference type="SUPFAM" id="SSF54001">
    <property type="entry name" value="Cysteine proteinases"/>
    <property type="match status" value="1"/>
</dbReference>